<reference evidence="3 4" key="1">
    <citation type="journal article" date="2024" name="bioRxiv">
        <title>A reference genome for Trichogramma kaykai: A tiny desert-dwelling parasitoid wasp with competing sex-ratio distorters.</title>
        <authorList>
            <person name="Culotta J."/>
            <person name="Lindsey A.R."/>
        </authorList>
    </citation>
    <scope>NUCLEOTIDE SEQUENCE [LARGE SCALE GENOMIC DNA]</scope>
    <source>
        <strain evidence="3 4">KSX58</strain>
    </source>
</reference>
<gene>
    <name evidence="3" type="ORF">TKK_001328</name>
</gene>
<evidence type="ECO:0008006" key="5">
    <source>
        <dbReference type="Google" id="ProtNLM"/>
    </source>
</evidence>
<dbReference type="Gene3D" id="3.80.10.10">
    <property type="entry name" value="Ribonuclease Inhibitor"/>
    <property type="match status" value="1"/>
</dbReference>
<dbReference type="PANTHER" id="PTHR24110:SF3">
    <property type="entry name" value="CENTROSOMAL PROTEIN OF 78 KDA"/>
    <property type="match status" value="1"/>
</dbReference>
<feature type="region of interest" description="Disordered" evidence="2">
    <location>
        <begin position="432"/>
        <end position="461"/>
    </location>
</feature>
<evidence type="ECO:0000256" key="1">
    <source>
        <dbReference type="SAM" id="Coils"/>
    </source>
</evidence>
<organism evidence="3 4">
    <name type="scientific">Trichogramma kaykai</name>
    <dbReference type="NCBI Taxonomy" id="54128"/>
    <lineage>
        <taxon>Eukaryota</taxon>
        <taxon>Metazoa</taxon>
        <taxon>Ecdysozoa</taxon>
        <taxon>Arthropoda</taxon>
        <taxon>Hexapoda</taxon>
        <taxon>Insecta</taxon>
        <taxon>Pterygota</taxon>
        <taxon>Neoptera</taxon>
        <taxon>Endopterygota</taxon>
        <taxon>Hymenoptera</taxon>
        <taxon>Apocrita</taxon>
        <taxon>Proctotrupomorpha</taxon>
        <taxon>Chalcidoidea</taxon>
        <taxon>Trichogrammatidae</taxon>
        <taxon>Trichogramma</taxon>
    </lineage>
</organism>
<sequence>MTNGKGNGNHVGGDGGGVKNSFASCYMELCRQQRVRPLPMICVTLPHALDFSTDRVKMDDWTPILNSLSLDCTLRTISVHSKYQHRKILDSASTESKARAVGKAPLIVTRYVVEWLMHSTAQCVRNSQVLTSLELEGISIPADCLAVLCVGLASTKSLRTLSLERCHIGDAGCELLCRCLAEVHSLRTLNLAHCELTSASGPHLASALCKQKLALYHDAWMQSLRYREPKLDSMPGLRRLTLNGNTKLGNEAVTAMIEAIRDSLWFKALDLQQCGLSESLSHDIFELLEHNRCLVVVDCRLNPGWHEETLNEIARRVGRNEAQAGAKGANEFRWLPLPQQKNAGPQINPSKRVLSAGNLRMTRDAGGPGGAAAAAAAAAAGSASKPNLTRPRSAMLRQAKRPPPPIVYRKPLLAPVPQMLSRLRTRPAVPMLDRRPRQPVRPLDRQLVPVKSAEPTKMSLHLDLQSQIQTVSSQSARDNDQNSNNMQLVPLKSCSIAVQTCSSSEEDESTTSSPRLASSSKSPSQGSQRIQEVIRRLLETEEQRDQLQEDSRRDRLALAEERARREFAESKLRAAKCSVAELEEELRQRELQSRGYLLISQKSMEEICASFTKLLDMLGDATTAAATASAKSSENSIARLDQIALPGVELEDEDVASLQDVREDIKRHFAFIIRKTKSENLKRGCFIRDDNFDDLDDDLDDDNNDVDMTARYGRSEGNINIGAAIEPVNAPLLRIERPTGDNADVVSARLAHSFHTQNCADQTAADAAAGDVGAVGDGVNHNAGERKVPSDRARTLFASIINGDALLRFNESVR</sequence>
<proteinExistence type="predicted"/>
<dbReference type="PRINTS" id="PR02062">
    <property type="entry name" value="CENTROSOME78"/>
</dbReference>
<keyword evidence="4" id="KW-1185">Reference proteome</keyword>
<dbReference type="PANTHER" id="PTHR24110">
    <property type="entry name" value="CENTROSOMAL PROTEIN OF 78 KDA"/>
    <property type="match status" value="1"/>
</dbReference>
<feature type="compositionally biased region" description="Polar residues" evidence="2">
    <location>
        <begin position="469"/>
        <end position="487"/>
    </location>
</feature>
<feature type="coiled-coil region" evidence="1">
    <location>
        <begin position="530"/>
        <end position="592"/>
    </location>
</feature>
<keyword evidence="1" id="KW-0175">Coiled coil</keyword>
<feature type="region of interest" description="Disordered" evidence="2">
    <location>
        <begin position="500"/>
        <end position="529"/>
    </location>
</feature>
<evidence type="ECO:0000313" key="4">
    <source>
        <dbReference type="Proteomes" id="UP001627154"/>
    </source>
</evidence>
<dbReference type="InterPro" id="IPR032675">
    <property type="entry name" value="LRR_dom_sf"/>
</dbReference>
<dbReference type="SMART" id="SM00368">
    <property type="entry name" value="LRR_RI"/>
    <property type="match status" value="3"/>
</dbReference>
<evidence type="ECO:0000313" key="3">
    <source>
        <dbReference type="EMBL" id="KAL3405907.1"/>
    </source>
</evidence>
<dbReference type="AlphaFoldDB" id="A0ABD2XKT6"/>
<protein>
    <recommendedName>
        <fullName evidence="5">Centrosomal protein of 78 kDa</fullName>
    </recommendedName>
</protein>
<evidence type="ECO:0000256" key="2">
    <source>
        <dbReference type="SAM" id="MobiDB-lite"/>
    </source>
</evidence>
<name>A0ABD2XKT6_9HYME</name>
<feature type="region of interest" description="Disordered" evidence="2">
    <location>
        <begin position="469"/>
        <end position="488"/>
    </location>
</feature>
<dbReference type="Proteomes" id="UP001627154">
    <property type="component" value="Unassembled WGS sequence"/>
</dbReference>
<dbReference type="InterPro" id="IPR026212">
    <property type="entry name" value="Cep78"/>
</dbReference>
<dbReference type="SUPFAM" id="SSF52047">
    <property type="entry name" value="RNI-like"/>
    <property type="match status" value="1"/>
</dbReference>
<dbReference type="EMBL" id="JBJJXI010000019">
    <property type="protein sequence ID" value="KAL3405907.1"/>
    <property type="molecule type" value="Genomic_DNA"/>
</dbReference>
<feature type="compositionally biased region" description="Low complexity" evidence="2">
    <location>
        <begin position="510"/>
        <end position="527"/>
    </location>
</feature>
<accession>A0ABD2XKT6</accession>
<comment type="caution">
    <text evidence="3">The sequence shown here is derived from an EMBL/GenBank/DDBJ whole genome shotgun (WGS) entry which is preliminary data.</text>
</comment>